<evidence type="ECO:0000256" key="1">
    <source>
        <dbReference type="SAM" id="MobiDB-lite"/>
    </source>
</evidence>
<comment type="caution">
    <text evidence="2">The sequence shown here is derived from an EMBL/GenBank/DDBJ whole genome shotgun (WGS) entry which is preliminary data.</text>
</comment>
<evidence type="ECO:0000313" key="2">
    <source>
        <dbReference type="EMBL" id="GBM14221.1"/>
    </source>
</evidence>
<sequence>MRCKKEEKACCFAVSRVPGRAPEAAHTSPKFHTTPLRGHWAHDAGINVHQIHLHGKSSAESDCEPGTLRLRSRNPTTRPPLPYEVMPSMAEQRHQSLTPTSGYQLVEPVSV</sequence>
<dbReference type="EMBL" id="BGPR01000340">
    <property type="protein sequence ID" value="GBM14221.1"/>
    <property type="molecule type" value="Genomic_DNA"/>
</dbReference>
<dbReference type="AlphaFoldDB" id="A0A4Y2DC12"/>
<reference evidence="2 3" key="1">
    <citation type="journal article" date="2019" name="Sci. Rep.">
        <title>Orb-weaving spider Araneus ventricosus genome elucidates the spidroin gene catalogue.</title>
        <authorList>
            <person name="Kono N."/>
            <person name="Nakamura H."/>
            <person name="Ohtoshi R."/>
            <person name="Moran D.A.P."/>
            <person name="Shinohara A."/>
            <person name="Yoshida Y."/>
            <person name="Fujiwara M."/>
            <person name="Mori M."/>
            <person name="Tomita M."/>
            <person name="Arakawa K."/>
        </authorList>
    </citation>
    <scope>NUCLEOTIDE SEQUENCE [LARGE SCALE GENOMIC DNA]</scope>
</reference>
<feature type="region of interest" description="Disordered" evidence="1">
    <location>
        <begin position="92"/>
        <end position="111"/>
    </location>
</feature>
<keyword evidence="3" id="KW-1185">Reference proteome</keyword>
<protein>
    <submittedName>
        <fullName evidence="2">Uncharacterized protein</fullName>
    </submittedName>
</protein>
<accession>A0A4Y2DC12</accession>
<gene>
    <name evidence="2" type="ORF">AVEN_167306_1</name>
</gene>
<evidence type="ECO:0000313" key="3">
    <source>
        <dbReference type="Proteomes" id="UP000499080"/>
    </source>
</evidence>
<name>A0A4Y2DC12_ARAVE</name>
<proteinExistence type="predicted"/>
<dbReference type="Proteomes" id="UP000499080">
    <property type="component" value="Unassembled WGS sequence"/>
</dbReference>
<organism evidence="2 3">
    <name type="scientific">Araneus ventricosus</name>
    <name type="common">Orbweaver spider</name>
    <name type="synonym">Epeira ventricosa</name>
    <dbReference type="NCBI Taxonomy" id="182803"/>
    <lineage>
        <taxon>Eukaryota</taxon>
        <taxon>Metazoa</taxon>
        <taxon>Ecdysozoa</taxon>
        <taxon>Arthropoda</taxon>
        <taxon>Chelicerata</taxon>
        <taxon>Arachnida</taxon>
        <taxon>Araneae</taxon>
        <taxon>Araneomorphae</taxon>
        <taxon>Entelegynae</taxon>
        <taxon>Araneoidea</taxon>
        <taxon>Araneidae</taxon>
        <taxon>Araneus</taxon>
    </lineage>
</organism>
<feature type="region of interest" description="Disordered" evidence="1">
    <location>
        <begin position="53"/>
        <end position="84"/>
    </location>
</feature>